<evidence type="ECO:0000313" key="2">
    <source>
        <dbReference type="EMBL" id="CAJ0558803.1"/>
    </source>
</evidence>
<reference evidence="2" key="1">
    <citation type="submission" date="2023-06" db="EMBL/GenBank/DDBJ databases">
        <authorList>
            <person name="Delattre M."/>
        </authorList>
    </citation>
    <scope>NUCLEOTIDE SEQUENCE</scope>
    <source>
        <strain evidence="2">AF72</strain>
    </source>
</reference>
<feature type="non-terminal residue" evidence="2">
    <location>
        <position position="1"/>
    </location>
</feature>
<dbReference type="AlphaFoldDB" id="A0AA36FPT6"/>
<proteinExistence type="predicted"/>
<comment type="caution">
    <text evidence="2">The sequence shown here is derived from an EMBL/GenBank/DDBJ whole genome shotgun (WGS) entry which is preliminary data.</text>
</comment>
<evidence type="ECO:0000256" key="1">
    <source>
        <dbReference type="SAM" id="SignalP"/>
    </source>
</evidence>
<keyword evidence="3" id="KW-1185">Reference proteome</keyword>
<dbReference type="Proteomes" id="UP001177023">
    <property type="component" value="Unassembled WGS sequence"/>
</dbReference>
<feature type="chain" id="PRO_5041334927" evidence="1">
    <location>
        <begin position="18"/>
        <end position="183"/>
    </location>
</feature>
<organism evidence="2 3">
    <name type="scientific">Mesorhabditis spiculigera</name>
    <dbReference type="NCBI Taxonomy" id="96644"/>
    <lineage>
        <taxon>Eukaryota</taxon>
        <taxon>Metazoa</taxon>
        <taxon>Ecdysozoa</taxon>
        <taxon>Nematoda</taxon>
        <taxon>Chromadorea</taxon>
        <taxon>Rhabditida</taxon>
        <taxon>Rhabditina</taxon>
        <taxon>Rhabditomorpha</taxon>
        <taxon>Rhabditoidea</taxon>
        <taxon>Rhabditidae</taxon>
        <taxon>Mesorhabditinae</taxon>
        <taxon>Mesorhabditis</taxon>
    </lineage>
</organism>
<gene>
    <name evidence="2" type="ORF">MSPICULIGERA_LOCUS1084</name>
</gene>
<name>A0AA36FPT6_9BILA</name>
<accession>A0AA36FPT6</accession>
<protein>
    <submittedName>
        <fullName evidence="2">Uncharacterized protein</fullName>
    </submittedName>
</protein>
<feature type="signal peptide" evidence="1">
    <location>
        <begin position="1"/>
        <end position="17"/>
    </location>
</feature>
<evidence type="ECO:0000313" key="3">
    <source>
        <dbReference type="Proteomes" id="UP001177023"/>
    </source>
</evidence>
<sequence length="183" mass="20264">MIVSILATTVLLGVLEAVCPLSGRPRGDDCIFDLDVKLGFMEARKICRSLNSTLDISHKHRDVALRAGSLCLGLDAKLQRSESHHNLAYPVEEVSEPRVERIGNSNRAYLVPQVQDCRKMVLGPGKSQGSPRLYRKKLSAQQQHLQYRGQHLGSGAVPSSEGYTYMPAVSDIERKRGKIKLTI</sequence>
<keyword evidence="1" id="KW-0732">Signal</keyword>
<dbReference type="EMBL" id="CATQJA010000271">
    <property type="protein sequence ID" value="CAJ0558803.1"/>
    <property type="molecule type" value="Genomic_DNA"/>
</dbReference>